<gene>
    <name evidence="5" type="ORF">K1718_13140</name>
</gene>
<dbReference type="InterPro" id="IPR015422">
    <property type="entry name" value="PyrdxlP-dep_Trfase_small"/>
</dbReference>
<dbReference type="InterPro" id="IPR005814">
    <property type="entry name" value="Aminotrans_3"/>
</dbReference>
<dbReference type="Pfam" id="PF00202">
    <property type="entry name" value="Aminotran_3"/>
    <property type="match status" value="1"/>
</dbReference>
<keyword evidence="5" id="KW-0032">Aminotransferase</keyword>
<dbReference type="InterPro" id="IPR015421">
    <property type="entry name" value="PyrdxlP-dep_Trfase_major"/>
</dbReference>
<evidence type="ECO:0000256" key="1">
    <source>
        <dbReference type="ARBA" id="ARBA00001933"/>
    </source>
</evidence>
<dbReference type="GO" id="GO:0008483">
    <property type="term" value="F:transaminase activity"/>
    <property type="evidence" value="ECO:0007669"/>
    <property type="project" value="UniProtKB-KW"/>
</dbReference>
<dbReference type="EMBL" id="CP120863">
    <property type="protein sequence ID" value="WFE92264.1"/>
    <property type="molecule type" value="Genomic_DNA"/>
</dbReference>
<comment type="similarity">
    <text evidence="2 4">Belongs to the class-III pyridoxal-phosphate-dependent aminotransferase family.</text>
</comment>
<dbReference type="Proteomes" id="UP001209803">
    <property type="component" value="Chromosome"/>
</dbReference>
<evidence type="ECO:0000313" key="5">
    <source>
        <dbReference type="EMBL" id="WFE92264.1"/>
    </source>
</evidence>
<organism evidence="5 6">
    <name type="scientific">Roseibium porphyridii</name>
    <dbReference type="NCBI Taxonomy" id="2866279"/>
    <lineage>
        <taxon>Bacteria</taxon>
        <taxon>Pseudomonadati</taxon>
        <taxon>Pseudomonadota</taxon>
        <taxon>Alphaproteobacteria</taxon>
        <taxon>Hyphomicrobiales</taxon>
        <taxon>Stappiaceae</taxon>
        <taxon>Roseibium</taxon>
    </lineage>
</organism>
<dbReference type="PIRSF" id="PIRSF000521">
    <property type="entry name" value="Transaminase_4ab_Lys_Orn"/>
    <property type="match status" value="1"/>
</dbReference>
<keyword evidence="5" id="KW-0808">Transferase</keyword>
<comment type="cofactor">
    <cofactor evidence="1">
        <name>pyridoxal 5'-phosphate</name>
        <dbReference type="ChEBI" id="CHEBI:597326"/>
    </cofactor>
</comment>
<reference evidence="5 6" key="1">
    <citation type="submission" date="2023-03" db="EMBL/GenBank/DDBJ databases">
        <title>Roseibium porphyridii sp. nov. and Roseibium rhodosorbium sp. nov. isolated from marine algae, Porphyridium cruentum and Rhodosorus marinus, respectively.</title>
        <authorList>
            <person name="Lee M.W."/>
            <person name="Choi B.J."/>
            <person name="Lee J.K."/>
            <person name="Choi D.G."/>
            <person name="Baek J.H."/>
            <person name="Bayburt H."/>
            <person name="Kim J.M."/>
            <person name="Han D.M."/>
            <person name="Kim K.H."/>
            <person name="Jeon C.O."/>
        </authorList>
    </citation>
    <scope>NUCLEOTIDE SEQUENCE [LARGE SCALE GENOMIC DNA]</scope>
    <source>
        <strain evidence="5 6">KMA01</strain>
    </source>
</reference>
<dbReference type="Gene3D" id="3.90.1150.10">
    <property type="entry name" value="Aspartate Aminotransferase, domain 1"/>
    <property type="match status" value="1"/>
</dbReference>
<evidence type="ECO:0000256" key="3">
    <source>
        <dbReference type="ARBA" id="ARBA00022898"/>
    </source>
</evidence>
<name>A0ABY8FA29_9HYPH</name>
<evidence type="ECO:0000313" key="6">
    <source>
        <dbReference type="Proteomes" id="UP001209803"/>
    </source>
</evidence>
<dbReference type="PROSITE" id="PS00600">
    <property type="entry name" value="AA_TRANSFER_CLASS_3"/>
    <property type="match status" value="1"/>
</dbReference>
<proteinExistence type="inferred from homology"/>
<evidence type="ECO:0000256" key="4">
    <source>
        <dbReference type="RuleBase" id="RU003560"/>
    </source>
</evidence>
<accession>A0ABY8FA29</accession>
<dbReference type="PANTHER" id="PTHR43094">
    <property type="entry name" value="AMINOTRANSFERASE"/>
    <property type="match status" value="1"/>
</dbReference>
<keyword evidence="6" id="KW-1185">Reference proteome</keyword>
<protein>
    <submittedName>
        <fullName evidence="5">Aminotransferase class III-fold pyridoxal phosphate-dependent enzyme</fullName>
    </submittedName>
</protein>
<keyword evidence="3 4" id="KW-0663">Pyridoxal phosphate</keyword>
<dbReference type="SUPFAM" id="SSF53383">
    <property type="entry name" value="PLP-dependent transferases"/>
    <property type="match status" value="1"/>
</dbReference>
<dbReference type="Gene3D" id="3.40.640.10">
    <property type="entry name" value="Type I PLP-dependent aspartate aminotransferase-like (Major domain)"/>
    <property type="match status" value="1"/>
</dbReference>
<sequence length="459" mass="50224">MNIAASPNDMSEIIEADRSHVWHHLFQHKSLETTDPKIMVEGKGMRLWDATGKEHLDAVSGGVWTVNVGYGRVSIADAIRDQLIKLNYFANSAGSIPGALFSERLISKMPGMSRVYFTNSGTEANEKAFKIVRQIAHKRYGGKKHKILYRERDYHGSSITTISAGGQPERNAQYGPYTPGFVSVPHCCEYRAQWDVEEYGERAADAIEEVILREGPDTVGALCLEPVTAGGGVITPPKGYWDRVQEICRKYDILLHIDEVVCGVGRTGKWFGYQHYGIKPDFVTMAKGVASGYAAIACMVTTEQVFDLFKDDTSDPLNHFRDISTFGGCTAGPAAALENMKIIEDESLLDNTTAMGERLMANLHGLMDKHSVIGDVRGIGLFCGAELVKDRDTKEPAEEKLMQAIVADCMKQGVIIGVTNRALPGLNNTICLSPALIATSDDIDQITDAIDGALTRVFG</sequence>
<evidence type="ECO:0000256" key="2">
    <source>
        <dbReference type="ARBA" id="ARBA00008954"/>
    </source>
</evidence>
<dbReference type="InterPro" id="IPR049704">
    <property type="entry name" value="Aminotrans_3_PPA_site"/>
</dbReference>
<dbReference type="PANTHER" id="PTHR43094:SF1">
    <property type="entry name" value="AMINOTRANSFERASE CLASS-III"/>
    <property type="match status" value="1"/>
</dbReference>
<dbReference type="InterPro" id="IPR015424">
    <property type="entry name" value="PyrdxlP-dep_Trfase"/>
</dbReference>
<dbReference type="CDD" id="cd00610">
    <property type="entry name" value="OAT_like"/>
    <property type="match status" value="1"/>
</dbReference>